<dbReference type="RefSeq" id="WP_200500918.1">
    <property type="nucleotide sequence ID" value="NZ_JAEDAJ010000001.1"/>
</dbReference>
<dbReference type="PANTHER" id="PTHR43877:SF2">
    <property type="entry name" value="AMINOALKYLPHOSPHONATE N-ACETYLTRANSFERASE-RELATED"/>
    <property type="match status" value="1"/>
</dbReference>
<organism evidence="5 6">
    <name type="scientific">Brachybacterium halotolerans</name>
    <dbReference type="NCBI Taxonomy" id="2795215"/>
    <lineage>
        <taxon>Bacteria</taxon>
        <taxon>Bacillati</taxon>
        <taxon>Actinomycetota</taxon>
        <taxon>Actinomycetes</taxon>
        <taxon>Micrococcales</taxon>
        <taxon>Dermabacteraceae</taxon>
        <taxon>Brachybacterium</taxon>
    </lineage>
</organism>
<accession>A0ABS1B6Z0</accession>
<evidence type="ECO:0000256" key="1">
    <source>
        <dbReference type="ARBA" id="ARBA00022679"/>
    </source>
</evidence>
<dbReference type="InterPro" id="IPR004360">
    <property type="entry name" value="Glyas_Fos-R_dOase_dom"/>
</dbReference>
<dbReference type="InterPro" id="IPR050832">
    <property type="entry name" value="Bact_Acetyltransf"/>
</dbReference>
<dbReference type="Pfam" id="PF00903">
    <property type="entry name" value="Glyoxalase"/>
    <property type="match status" value="1"/>
</dbReference>
<reference evidence="5 6" key="1">
    <citation type="submission" date="2020-12" db="EMBL/GenBank/DDBJ databases">
        <title>Brachybacterium sp. MASK1Z-5, whole genome shotgun sequence.</title>
        <authorList>
            <person name="Tuo L."/>
        </authorList>
    </citation>
    <scope>NUCLEOTIDE SEQUENCE [LARGE SCALE GENOMIC DNA]</scope>
    <source>
        <strain evidence="5 6">MASK1Z-5</strain>
    </source>
</reference>
<dbReference type="Pfam" id="PF13508">
    <property type="entry name" value="Acetyltransf_7"/>
    <property type="match status" value="1"/>
</dbReference>
<comment type="caution">
    <text evidence="5">The sequence shown here is derived from an EMBL/GenBank/DDBJ whole genome shotgun (WGS) entry which is preliminary data.</text>
</comment>
<evidence type="ECO:0000313" key="5">
    <source>
        <dbReference type="EMBL" id="MBK0330292.1"/>
    </source>
</evidence>
<dbReference type="InterPro" id="IPR000182">
    <property type="entry name" value="GNAT_dom"/>
</dbReference>
<dbReference type="PROSITE" id="PS51186">
    <property type="entry name" value="GNAT"/>
    <property type="match status" value="1"/>
</dbReference>
<feature type="domain" description="N-acetyltransferase" evidence="4">
    <location>
        <begin position="152"/>
        <end position="310"/>
    </location>
</feature>
<protein>
    <submittedName>
        <fullName evidence="5">GNAT family N-acetyltransferase</fullName>
    </submittedName>
</protein>
<dbReference type="Gene3D" id="3.40.630.30">
    <property type="match status" value="1"/>
</dbReference>
<proteinExistence type="predicted"/>
<evidence type="ECO:0000313" key="6">
    <source>
        <dbReference type="Proteomes" id="UP000612352"/>
    </source>
</evidence>
<evidence type="ECO:0000259" key="4">
    <source>
        <dbReference type="PROSITE" id="PS51186"/>
    </source>
</evidence>
<evidence type="ECO:0000256" key="3">
    <source>
        <dbReference type="SAM" id="MobiDB-lite"/>
    </source>
</evidence>
<sequence>MTDDIRALTLIVTDPSAAAAALHSILDWEIEADFGTFASLTPATGIPLWLNAPADGEATSSGIVLHLTADDVDRAFTAAVDRGARAVRAPQDMDFGERSASVALTALPGVTLDFSHPITPSPGSLDATPPQREAGHDAGSARVHDGVATDRIEIRPASPGDVEAIRDFGADVIPAHYGPIIGEDAAQGQVDRWWTRDAIERSVFQGHHVVAIAAGRIVGVAERGRHGRDHVLYKLYLAPEARGHGLGPRLVDSIIEQLPVGTERLLTEHFAGNTRAAAFYAREGFVEDHIEPHPSGDVAQDTVWRVRDLGQAGES</sequence>
<keyword evidence="2" id="KW-0012">Acyltransferase</keyword>
<dbReference type="Proteomes" id="UP000612352">
    <property type="component" value="Unassembled WGS sequence"/>
</dbReference>
<dbReference type="SUPFAM" id="SSF55729">
    <property type="entry name" value="Acyl-CoA N-acyltransferases (Nat)"/>
    <property type="match status" value="1"/>
</dbReference>
<dbReference type="InterPro" id="IPR029068">
    <property type="entry name" value="Glyas_Bleomycin-R_OHBP_Dase"/>
</dbReference>
<dbReference type="InterPro" id="IPR016181">
    <property type="entry name" value="Acyl_CoA_acyltransferase"/>
</dbReference>
<keyword evidence="6" id="KW-1185">Reference proteome</keyword>
<gene>
    <name evidence="5" type="ORF">I8D64_02610</name>
</gene>
<dbReference type="PANTHER" id="PTHR43877">
    <property type="entry name" value="AMINOALKYLPHOSPHONATE N-ACETYLTRANSFERASE-RELATED-RELATED"/>
    <property type="match status" value="1"/>
</dbReference>
<name>A0ABS1B6Z0_9MICO</name>
<dbReference type="CDD" id="cd04301">
    <property type="entry name" value="NAT_SF"/>
    <property type="match status" value="1"/>
</dbReference>
<dbReference type="EMBL" id="JAEDAJ010000001">
    <property type="protein sequence ID" value="MBK0330292.1"/>
    <property type="molecule type" value="Genomic_DNA"/>
</dbReference>
<evidence type="ECO:0000256" key="2">
    <source>
        <dbReference type="ARBA" id="ARBA00023315"/>
    </source>
</evidence>
<feature type="region of interest" description="Disordered" evidence="3">
    <location>
        <begin position="118"/>
        <end position="143"/>
    </location>
</feature>
<dbReference type="Gene3D" id="3.10.180.10">
    <property type="entry name" value="2,3-Dihydroxybiphenyl 1,2-Dioxygenase, domain 1"/>
    <property type="match status" value="1"/>
</dbReference>
<keyword evidence="1" id="KW-0808">Transferase</keyword>
<dbReference type="SUPFAM" id="SSF54593">
    <property type="entry name" value="Glyoxalase/Bleomycin resistance protein/Dihydroxybiphenyl dioxygenase"/>
    <property type="match status" value="1"/>
</dbReference>